<dbReference type="Gene3D" id="1.10.3720.10">
    <property type="entry name" value="MetI-like"/>
    <property type="match status" value="2"/>
</dbReference>
<dbReference type="GO" id="GO:0043190">
    <property type="term" value="C:ATP-binding cassette (ABC) transporter complex"/>
    <property type="evidence" value="ECO:0007669"/>
    <property type="project" value="InterPro"/>
</dbReference>
<evidence type="ECO:0000256" key="9">
    <source>
        <dbReference type="RuleBase" id="RU363032"/>
    </source>
</evidence>
<evidence type="ECO:0000256" key="2">
    <source>
        <dbReference type="ARBA" id="ARBA00010072"/>
    </source>
</evidence>
<evidence type="ECO:0000256" key="4">
    <source>
        <dbReference type="ARBA" id="ARBA00022475"/>
    </source>
</evidence>
<feature type="transmembrane region" description="Helical" evidence="9">
    <location>
        <begin position="94"/>
        <end position="114"/>
    </location>
</feature>
<keyword evidence="4" id="KW-1003">Cell membrane</keyword>
<feature type="transmembrane region" description="Helical" evidence="9">
    <location>
        <begin position="135"/>
        <end position="153"/>
    </location>
</feature>
<evidence type="ECO:0000256" key="1">
    <source>
        <dbReference type="ARBA" id="ARBA00004429"/>
    </source>
</evidence>
<dbReference type="Pfam" id="PF00528">
    <property type="entry name" value="BPD_transp_1"/>
    <property type="match status" value="1"/>
</dbReference>
<dbReference type="AlphaFoldDB" id="A0A3N1KSP1"/>
<comment type="subcellular location">
    <subcellularLocation>
        <location evidence="1">Cell inner membrane</location>
        <topology evidence="1">Multi-pass membrane protein</topology>
    </subcellularLocation>
    <subcellularLocation>
        <location evidence="9">Cell membrane</location>
        <topology evidence="9">Multi-pass membrane protein</topology>
    </subcellularLocation>
</comment>
<keyword evidence="8 9" id="KW-0472">Membrane</keyword>
<proteinExistence type="inferred from homology"/>
<feature type="domain" description="ABC transmembrane type-1" evidence="10">
    <location>
        <begin position="90"/>
        <end position="382"/>
    </location>
</feature>
<dbReference type="InterPro" id="IPR000515">
    <property type="entry name" value="MetI-like"/>
</dbReference>
<dbReference type="EMBL" id="RJKX01000018">
    <property type="protein sequence ID" value="ROP81288.1"/>
    <property type="molecule type" value="Genomic_DNA"/>
</dbReference>
<dbReference type="PROSITE" id="PS50928">
    <property type="entry name" value="ABC_TM1"/>
    <property type="match status" value="1"/>
</dbReference>
<dbReference type="NCBIfam" id="TIGR01726">
    <property type="entry name" value="HEQRo_perm_3TM"/>
    <property type="match status" value="1"/>
</dbReference>
<dbReference type="SUPFAM" id="SSF161098">
    <property type="entry name" value="MetI-like"/>
    <property type="match status" value="2"/>
</dbReference>
<keyword evidence="6" id="KW-0029">Amino-acid transport</keyword>
<evidence type="ECO:0000256" key="6">
    <source>
        <dbReference type="ARBA" id="ARBA00022970"/>
    </source>
</evidence>
<dbReference type="PANTHER" id="PTHR30614">
    <property type="entry name" value="MEMBRANE COMPONENT OF AMINO ACID ABC TRANSPORTER"/>
    <property type="match status" value="1"/>
</dbReference>
<evidence type="ECO:0000256" key="5">
    <source>
        <dbReference type="ARBA" id="ARBA00022692"/>
    </source>
</evidence>
<dbReference type="InterPro" id="IPR010065">
    <property type="entry name" value="AA_ABC_transptr_permease_3TM"/>
</dbReference>
<gene>
    <name evidence="11" type="ORF">EDC65_5144</name>
</gene>
<organism evidence="11 12">
    <name type="scientific">Stella humosa</name>
    <dbReference type="NCBI Taxonomy" id="94"/>
    <lineage>
        <taxon>Bacteria</taxon>
        <taxon>Pseudomonadati</taxon>
        <taxon>Pseudomonadota</taxon>
        <taxon>Alphaproteobacteria</taxon>
        <taxon>Rhodospirillales</taxon>
        <taxon>Stellaceae</taxon>
        <taxon>Stella</taxon>
    </lineage>
</organism>
<reference evidence="11 12" key="1">
    <citation type="submission" date="2018-11" db="EMBL/GenBank/DDBJ databases">
        <title>Genomic Encyclopedia of Type Strains, Phase IV (KMG-IV): sequencing the most valuable type-strain genomes for metagenomic binning, comparative biology and taxonomic classification.</title>
        <authorList>
            <person name="Goeker M."/>
        </authorList>
    </citation>
    <scope>NUCLEOTIDE SEQUENCE [LARGE SCALE GENOMIC DNA]</scope>
    <source>
        <strain evidence="11 12">DSM 5900</strain>
    </source>
</reference>
<evidence type="ECO:0000313" key="12">
    <source>
        <dbReference type="Proteomes" id="UP000278222"/>
    </source>
</evidence>
<evidence type="ECO:0000313" key="11">
    <source>
        <dbReference type="EMBL" id="ROP81288.1"/>
    </source>
</evidence>
<feature type="transmembrane region" description="Helical" evidence="9">
    <location>
        <begin position="24"/>
        <end position="43"/>
    </location>
</feature>
<dbReference type="RefSeq" id="WP_123695048.1">
    <property type="nucleotide sequence ID" value="NZ_AP019700.1"/>
</dbReference>
<sequence>MASSLPIGRASTSRWWNRRGVRRLFWQLVAAAAFLAVLAWFVGNVRQNLPRMGIQFGFDFLAQPAGFEIGENLIGFRPGQSIFRAYLAGMVNTIHVAILGILLATILAMVVAMARLSPNWLLSRLAWAYVEVFRNTPLLLQLLFLHITFAQVLPAPRAAWSPVTGVFLSNRGLMLPALVVQPAHVAALAAFVAGLAGVWWLRRRARLRQEATGIRPSTASATIALLLGLPVAVFVAGGAPLALDLPALRGFNFQGGHTMSPEFASILFGLVFYSAAFMAETMRAGILGVRRGQIDAAQSLGLNRLATLRLVVMPQAMRIIVPPLTSQYLSLTKSSSLAVAVGYPDLMRVYTVVTADTGRPIECIAVVVAVYLTLSLLTALAMNVYNRHVAIVER</sequence>
<evidence type="ECO:0000256" key="3">
    <source>
        <dbReference type="ARBA" id="ARBA00022448"/>
    </source>
</evidence>
<accession>A0A3N1KSP1</accession>
<keyword evidence="3 9" id="KW-0813">Transport</keyword>
<feature type="transmembrane region" description="Helical" evidence="9">
    <location>
        <begin position="263"/>
        <end position="282"/>
    </location>
</feature>
<feature type="transmembrane region" description="Helical" evidence="9">
    <location>
        <begin position="363"/>
        <end position="385"/>
    </location>
</feature>
<dbReference type="GO" id="GO:0022857">
    <property type="term" value="F:transmembrane transporter activity"/>
    <property type="evidence" value="ECO:0007669"/>
    <property type="project" value="InterPro"/>
</dbReference>
<protein>
    <submittedName>
        <fullName evidence="11">General L-amino acid transport system permease protein</fullName>
    </submittedName>
</protein>
<comment type="caution">
    <text evidence="11">The sequence shown here is derived from an EMBL/GenBank/DDBJ whole genome shotgun (WGS) entry which is preliminary data.</text>
</comment>
<dbReference type="OrthoDB" id="9808531at2"/>
<dbReference type="InterPro" id="IPR035906">
    <property type="entry name" value="MetI-like_sf"/>
</dbReference>
<comment type="similarity">
    <text evidence="2">Belongs to the binding-protein-dependent transport system permease family. HisMQ subfamily.</text>
</comment>
<keyword evidence="5 9" id="KW-0812">Transmembrane</keyword>
<evidence type="ECO:0000256" key="8">
    <source>
        <dbReference type="ARBA" id="ARBA00023136"/>
    </source>
</evidence>
<evidence type="ECO:0000259" key="10">
    <source>
        <dbReference type="PROSITE" id="PS50928"/>
    </source>
</evidence>
<dbReference type="InterPro" id="IPR043429">
    <property type="entry name" value="ArtM/GltK/GlnP/TcyL/YhdX-like"/>
</dbReference>
<feature type="transmembrane region" description="Helical" evidence="9">
    <location>
        <begin position="173"/>
        <end position="201"/>
    </location>
</feature>
<dbReference type="CDD" id="cd06261">
    <property type="entry name" value="TM_PBP2"/>
    <property type="match status" value="1"/>
</dbReference>
<feature type="transmembrane region" description="Helical" evidence="9">
    <location>
        <begin position="222"/>
        <end position="243"/>
    </location>
</feature>
<evidence type="ECO:0000256" key="7">
    <source>
        <dbReference type="ARBA" id="ARBA00022989"/>
    </source>
</evidence>
<name>A0A3N1KSP1_9PROT</name>
<dbReference type="PANTHER" id="PTHR30614:SF37">
    <property type="entry name" value="AMINO-ACID ABC TRANSPORTER PERMEASE PROTEIN YHDX-RELATED"/>
    <property type="match status" value="1"/>
</dbReference>
<dbReference type="GO" id="GO:0006865">
    <property type="term" value="P:amino acid transport"/>
    <property type="evidence" value="ECO:0007669"/>
    <property type="project" value="UniProtKB-KW"/>
</dbReference>
<dbReference type="Proteomes" id="UP000278222">
    <property type="component" value="Unassembled WGS sequence"/>
</dbReference>
<keyword evidence="7 9" id="KW-1133">Transmembrane helix</keyword>
<keyword evidence="12" id="KW-1185">Reference proteome</keyword>